<comment type="caution">
    <text evidence="1">The sequence shown here is derived from an EMBL/GenBank/DDBJ whole genome shotgun (WGS) entry which is preliminary data.</text>
</comment>
<evidence type="ECO:0000313" key="2">
    <source>
        <dbReference type="Proteomes" id="UP001064489"/>
    </source>
</evidence>
<organism evidence="1 2">
    <name type="scientific">Acer negundo</name>
    <name type="common">Box elder</name>
    <dbReference type="NCBI Taxonomy" id="4023"/>
    <lineage>
        <taxon>Eukaryota</taxon>
        <taxon>Viridiplantae</taxon>
        <taxon>Streptophyta</taxon>
        <taxon>Embryophyta</taxon>
        <taxon>Tracheophyta</taxon>
        <taxon>Spermatophyta</taxon>
        <taxon>Magnoliopsida</taxon>
        <taxon>eudicotyledons</taxon>
        <taxon>Gunneridae</taxon>
        <taxon>Pentapetalae</taxon>
        <taxon>rosids</taxon>
        <taxon>malvids</taxon>
        <taxon>Sapindales</taxon>
        <taxon>Sapindaceae</taxon>
        <taxon>Hippocastanoideae</taxon>
        <taxon>Acereae</taxon>
        <taxon>Acer</taxon>
    </lineage>
</organism>
<sequence>MPWRGGMQNNTVYSRRRKTCSLHPRIPLYYVVFSDFFAFLPKRIHYRRALFSDSVISHRFHLALLRSRQSAPIVYHPIRFPPRRCHPLHAAVLHLRCPGAEFG</sequence>
<name>A0AAD5NM40_ACENE</name>
<reference evidence="1" key="1">
    <citation type="journal article" date="2022" name="Plant J.">
        <title>Strategies of tolerance reflected in two North American maple genomes.</title>
        <authorList>
            <person name="McEvoy S.L."/>
            <person name="Sezen U.U."/>
            <person name="Trouern-Trend A."/>
            <person name="McMahon S.M."/>
            <person name="Schaberg P.G."/>
            <person name="Yang J."/>
            <person name="Wegrzyn J.L."/>
            <person name="Swenson N.G."/>
        </authorList>
    </citation>
    <scope>NUCLEOTIDE SEQUENCE</scope>
    <source>
        <strain evidence="1">91603</strain>
    </source>
</reference>
<gene>
    <name evidence="1" type="ORF">LWI28_019800</name>
</gene>
<accession>A0AAD5NM40</accession>
<dbReference type="AlphaFoldDB" id="A0AAD5NM40"/>
<keyword evidence="2" id="KW-1185">Reference proteome</keyword>
<dbReference type="EMBL" id="JAJSOW010000104">
    <property type="protein sequence ID" value="KAI9169935.1"/>
    <property type="molecule type" value="Genomic_DNA"/>
</dbReference>
<protein>
    <submittedName>
        <fullName evidence="1">Uncharacterized protein</fullName>
    </submittedName>
</protein>
<dbReference type="Proteomes" id="UP001064489">
    <property type="component" value="Chromosome 7"/>
</dbReference>
<reference evidence="1" key="2">
    <citation type="submission" date="2023-02" db="EMBL/GenBank/DDBJ databases">
        <authorList>
            <person name="Swenson N.G."/>
            <person name="Wegrzyn J.L."/>
            <person name="Mcevoy S.L."/>
        </authorList>
    </citation>
    <scope>NUCLEOTIDE SEQUENCE</scope>
    <source>
        <strain evidence="1">91603</strain>
        <tissue evidence="1">Leaf</tissue>
    </source>
</reference>
<evidence type="ECO:0000313" key="1">
    <source>
        <dbReference type="EMBL" id="KAI9169935.1"/>
    </source>
</evidence>
<proteinExistence type="predicted"/>